<evidence type="ECO:0000256" key="5">
    <source>
        <dbReference type="ARBA" id="ARBA00022989"/>
    </source>
</evidence>
<dbReference type="STRING" id="1654360.EA58_20630"/>
<dbReference type="Pfam" id="PF03994">
    <property type="entry name" value="DUF350"/>
    <property type="match status" value="1"/>
</dbReference>
<protein>
    <submittedName>
        <fullName evidence="8">Membrane protein</fullName>
    </submittedName>
</protein>
<keyword evidence="3" id="KW-1003">Cell membrane</keyword>
<name>A0A066RHR3_9GAMM</name>
<comment type="subcellular location">
    <subcellularLocation>
        <location evidence="1">Cell membrane</location>
        <topology evidence="1">Multi-pass membrane protein</topology>
    </subcellularLocation>
</comment>
<evidence type="ECO:0000256" key="4">
    <source>
        <dbReference type="ARBA" id="ARBA00022692"/>
    </source>
</evidence>
<keyword evidence="5 7" id="KW-1133">Transmembrane helix</keyword>
<dbReference type="PANTHER" id="PTHR40043">
    <property type="entry name" value="UPF0719 INNER MEMBRANE PROTEIN YJFL"/>
    <property type="match status" value="1"/>
</dbReference>
<feature type="transmembrane region" description="Helical" evidence="7">
    <location>
        <begin position="6"/>
        <end position="28"/>
    </location>
</feature>
<dbReference type="PANTHER" id="PTHR40043:SF1">
    <property type="entry name" value="UPF0719 INNER MEMBRANE PROTEIN YJFL"/>
    <property type="match status" value="1"/>
</dbReference>
<feature type="transmembrane region" description="Helical" evidence="7">
    <location>
        <begin position="49"/>
        <end position="68"/>
    </location>
</feature>
<dbReference type="InterPro" id="IPR007140">
    <property type="entry name" value="DUF350"/>
</dbReference>
<keyword evidence="4 7" id="KW-0812">Transmembrane</keyword>
<organism evidence="8 9">
    <name type="scientific">Photobacterium galatheae</name>
    <dbReference type="NCBI Taxonomy" id="1654360"/>
    <lineage>
        <taxon>Bacteria</taxon>
        <taxon>Pseudomonadati</taxon>
        <taxon>Pseudomonadota</taxon>
        <taxon>Gammaproteobacteria</taxon>
        <taxon>Vibrionales</taxon>
        <taxon>Vibrionaceae</taxon>
        <taxon>Photobacterium</taxon>
    </lineage>
</organism>
<reference evidence="8 9" key="1">
    <citation type="submission" date="2014-04" db="EMBL/GenBank/DDBJ databases">
        <title>Draft genome sequence of Photobacterium halotolerans S2753: a solonamide, ngercheumicin and holomycin producer.</title>
        <authorList>
            <person name="Machado H.R."/>
            <person name="Gram L."/>
        </authorList>
    </citation>
    <scope>NUCLEOTIDE SEQUENCE [LARGE SCALE GENOMIC DNA]</scope>
    <source>
        <strain evidence="8 9">S2753</strain>
    </source>
</reference>
<dbReference type="GO" id="GO:0005886">
    <property type="term" value="C:plasma membrane"/>
    <property type="evidence" value="ECO:0007669"/>
    <property type="project" value="UniProtKB-SubCell"/>
</dbReference>
<feature type="transmembrane region" description="Helical" evidence="7">
    <location>
        <begin position="80"/>
        <end position="98"/>
    </location>
</feature>
<dbReference type="Proteomes" id="UP000027192">
    <property type="component" value="Unassembled WGS sequence"/>
</dbReference>
<dbReference type="OrthoDB" id="5573330at2"/>
<evidence type="ECO:0000256" key="1">
    <source>
        <dbReference type="ARBA" id="ARBA00004651"/>
    </source>
</evidence>
<comment type="caution">
    <text evidence="8">The sequence shown here is derived from an EMBL/GenBank/DDBJ whole genome shotgun (WGS) entry which is preliminary data.</text>
</comment>
<dbReference type="EMBL" id="JMIB01000043">
    <property type="protein sequence ID" value="KDM89859.1"/>
    <property type="molecule type" value="Genomic_DNA"/>
</dbReference>
<comment type="similarity">
    <text evidence="2">Belongs to the UPF0719 family.</text>
</comment>
<dbReference type="AlphaFoldDB" id="A0A066RHR3"/>
<sequence length="138" mass="14866">MVLLTQSLAGLGSFVIYFAISILFLMLFKFIFVRITPYDEWKLVKEEKNTAAAITLSGSVLGYSLAIAGAASNSVNFVDFAIWGVVALLAQMLAYLIVRFGFMPRIAERIVAGEIPAALLMAATSVSVGLLNAACMTY</sequence>
<gene>
    <name evidence="8" type="ORF">EA58_20630</name>
</gene>
<evidence type="ECO:0000313" key="8">
    <source>
        <dbReference type="EMBL" id="KDM89859.1"/>
    </source>
</evidence>
<keyword evidence="9" id="KW-1185">Reference proteome</keyword>
<accession>A0A066RHR3</accession>
<evidence type="ECO:0000256" key="7">
    <source>
        <dbReference type="SAM" id="Phobius"/>
    </source>
</evidence>
<dbReference type="RefSeq" id="WP_036756912.1">
    <property type="nucleotide sequence ID" value="NZ_JAGSGC010000018.1"/>
</dbReference>
<proteinExistence type="inferred from homology"/>
<evidence type="ECO:0000256" key="2">
    <source>
        <dbReference type="ARBA" id="ARBA00005779"/>
    </source>
</evidence>
<evidence type="ECO:0000256" key="3">
    <source>
        <dbReference type="ARBA" id="ARBA00022475"/>
    </source>
</evidence>
<keyword evidence="6 7" id="KW-0472">Membrane</keyword>
<feature type="transmembrane region" description="Helical" evidence="7">
    <location>
        <begin position="110"/>
        <end position="131"/>
    </location>
</feature>
<evidence type="ECO:0000313" key="9">
    <source>
        <dbReference type="Proteomes" id="UP000027192"/>
    </source>
</evidence>
<evidence type="ECO:0000256" key="6">
    <source>
        <dbReference type="ARBA" id="ARBA00023136"/>
    </source>
</evidence>